<dbReference type="EMBL" id="FOND01000007">
    <property type="protein sequence ID" value="SFE90973.1"/>
    <property type="molecule type" value="Genomic_DNA"/>
</dbReference>
<gene>
    <name evidence="1" type="ORF">SAMN05216574_10717</name>
</gene>
<evidence type="ECO:0000313" key="1">
    <source>
        <dbReference type="EMBL" id="SFE90973.1"/>
    </source>
</evidence>
<organism evidence="1 2">
    <name type="scientific">Blastococcus tunisiensis</name>
    <dbReference type="NCBI Taxonomy" id="1798228"/>
    <lineage>
        <taxon>Bacteria</taxon>
        <taxon>Bacillati</taxon>
        <taxon>Actinomycetota</taxon>
        <taxon>Actinomycetes</taxon>
        <taxon>Geodermatophilales</taxon>
        <taxon>Geodermatophilaceae</taxon>
        <taxon>Blastococcus</taxon>
    </lineage>
</organism>
<dbReference type="AlphaFoldDB" id="A0A1I2EE73"/>
<name>A0A1I2EE73_9ACTN</name>
<proteinExistence type="predicted"/>
<accession>A0A1I2EE73</accession>
<protein>
    <submittedName>
        <fullName evidence="1">Uncharacterized protein</fullName>
    </submittedName>
</protein>
<reference evidence="2" key="1">
    <citation type="submission" date="2016-10" db="EMBL/GenBank/DDBJ databases">
        <authorList>
            <person name="Varghese N."/>
            <person name="Submissions S."/>
        </authorList>
    </citation>
    <scope>NUCLEOTIDE SEQUENCE [LARGE SCALE GENOMIC DNA]</scope>
    <source>
        <strain evidence="2">DSM 46838</strain>
    </source>
</reference>
<dbReference type="RefSeq" id="WP_092197197.1">
    <property type="nucleotide sequence ID" value="NZ_FOND01000007.1"/>
</dbReference>
<evidence type="ECO:0000313" key="2">
    <source>
        <dbReference type="Proteomes" id="UP000198589"/>
    </source>
</evidence>
<dbReference type="STRING" id="1798228.SAMN05216574_10717"/>
<dbReference type="Proteomes" id="UP000198589">
    <property type="component" value="Unassembled WGS sequence"/>
</dbReference>
<sequence length="90" mass="9662">MTYRASSARRLPAGIARAAVVSAPPAQRVPGTGRHSATEAPGIVRIATPEDLLRVGRHAEPEWDGRLPVHDRLRDELAAVDWFSLGTGEA</sequence>
<dbReference type="OrthoDB" id="5194701at2"/>
<keyword evidence="2" id="KW-1185">Reference proteome</keyword>